<dbReference type="CDD" id="cd07957">
    <property type="entry name" value="Anticodon_Ia_Met"/>
    <property type="match status" value="1"/>
</dbReference>
<dbReference type="Gene3D" id="1.10.730.10">
    <property type="entry name" value="Isoleucyl-tRNA Synthetase, Domain 1"/>
    <property type="match status" value="1"/>
</dbReference>
<dbReference type="Proteomes" id="UP000007879">
    <property type="component" value="Unassembled WGS sequence"/>
</dbReference>
<dbReference type="Gene3D" id="2.170.220.10">
    <property type="match status" value="1"/>
</dbReference>
<dbReference type="InterPro" id="IPR014729">
    <property type="entry name" value="Rossmann-like_a/b/a_fold"/>
</dbReference>
<dbReference type="InterPro" id="IPR014758">
    <property type="entry name" value="Met-tRNA_synth"/>
</dbReference>
<comment type="similarity">
    <text evidence="10">Belongs to the class-I aminoacyl-tRNA synthetase family.</text>
</comment>
<evidence type="ECO:0000259" key="12">
    <source>
        <dbReference type="Pfam" id="PF09334"/>
    </source>
</evidence>
<keyword evidence="4 10" id="KW-0067">ATP-binding</keyword>
<accession>A0AAN0JDE5</accession>
<sequence length="529" mass="59926">MVVLGKILSKSFITTPIFYVNANPHIGHLYTAFLADAAHRWQKLTMGTSTDKAILSTGTDEHGLKVQRAATESGMPTQSLCDLVSQRFRALFDAGNIDYTHFIRTTDETHERLVQSIWLQLHDKGYLCKSTYEGWYSVPDETFLLDSQLTDGDEPGSKVSKETGHKCEWSLEENYMFKLSLFRERLLKWITKKPYPIIPDYARHFVIGYLTEEGGLNDLSVSRPLSRLQWGIRVPNDEEHTVYVWLDALVNYLTVSGYPNPGHLWPATDHVIGKDIMKFHCIYWPSFLMALDVELPSRIVVHSHWTMDKSKMSKSKGNVVDPFDRLETHGADKLRYFLLKEGSLHHDGDYHDSRLAQLANADLADTFGNLLSRATATKLHPPEIKLCIDPNHLMKDGKELLESLQRLSTTVNNCYSSYEFGRGISSIMECLHMANRFFGRHKPWTLVPNPDSHAHLGTVLAVSMETLRLCSILLSPIIPDSSSKILQRLGMSSESIGPEDLKFCMDRDFTGAPIVVGGSPMFSKKVYDK</sequence>
<proteinExistence type="inferred from homology"/>
<dbReference type="InterPro" id="IPR009080">
    <property type="entry name" value="tRNAsynth_Ia_anticodon-bd"/>
</dbReference>
<keyword evidence="5 10" id="KW-0648">Protein biosynthesis</keyword>
<dbReference type="AlphaFoldDB" id="A0AAN0JDE5"/>
<dbReference type="InterPro" id="IPR041872">
    <property type="entry name" value="Anticodon_Met"/>
</dbReference>
<feature type="domain" description="Methionyl/Leucyl tRNA synthetase" evidence="12">
    <location>
        <begin position="12"/>
        <end position="374"/>
    </location>
</feature>
<dbReference type="InterPro" id="IPR033911">
    <property type="entry name" value="MetRS_core"/>
</dbReference>
<dbReference type="PRINTS" id="PR01041">
    <property type="entry name" value="TRNASYNTHMET"/>
</dbReference>
<evidence type="ECO:0000313" key="14">
    <source>
        <dbReference type="Proteomes" id="UP000007879"/>
    </source>
</evidence>
<evidence type="ECO:0000256" key="7">
    <source>
        <dbReference type="ARBA" id="ARBA00026124"/>
    </source>
</evidence>
<evidence type="ECO:0000256" key="1">
    <source>
        <dbReference type="ARBA" id="ARBA00012838"/>
    </source>
</evidence>
<dbReference type="GO" id="GO:0004825">
    <property type="term" value="F:methionine-tRNA ligase activity"/>
    <property type="evidence" value="ECO:0007669"/>
    <property type="project" value="UniProtKB-EC"/>
</dbReference>
<keyword evidence="6 10" id="KW-0030">Aminoacyl-tRNA synthetase</keyword>
<dbReference type="PANTHER" id="PTHR43326:SF1">
    <property type="entry name" value="METHIONINE--TRNA LIGASE, MITOCHONDRIAL"/>
    <property type="match status" value="1"/>
</dbReference>
<name>A0AAN0JDE5_AMPQE</name>
<keyword evidence="3 10" id="KW-0547">Nucleotide-binding</keyword>
<keyword evidence="14" id="KW-1185">Reference proteome</keyword>
<feature type="domain" description="Methionyl/Valyl/Leucyl/Isoleucyl-tRNA synthetase anticodon-binding" evidence="11">
    <location>
        <begin position="398"/>
        <end position="496"/>
    </location>
</feature>
<evidence type="ECO:0000259" key="11">
    <source>
        <dbReference type="Pfam" id="PF08264"/>
    </source>
</evidence>
<dbReference type="InterPro" id="IPR015413">
    <property type="entry name" value="Methionyl/Leucyl_tRNA_Synth"/>
</dbReference>
<dbReference type="InterPro" id="IPR023457">
    <property type="entry name" value="Met-tRNA_synth_2"/>
</dbReference>
<dbReference type="Pfam" id="PF08264">
    <property type="entry name" value="Anticodon_1"/>
    <property type="match status" value="1"/>
</dbReference>
<dbReference type="InterPro" id="IPR013155">
    <property type="entry name" value="M/V/L/I-tRNA-synth_anticd-bd"/>
</dbReference>
<dbReference type="EnsemblMetazoa" id="XM_019999460.1">
    <property type="protein sequence ID" value="XP_019855019.1"/>
    <property type="gene ID" value="LOC100638267"/>
</dbReference>
<dbReference type="GO" id="GO:0005739">
    <property type="term" value="C:mitochondrion"/>
    <property type="evidence" value="ECO:0007669"/>
    <property type="project" value="UniProtKB-ARBA"/>
</dbReference>
<reference evidence="14" key="1">
    <citation type="journal article" date="2010" name="Nature">
        <title>The Amphimedon queenslandica genome and the evolution of animal complexity.</title>
        <authorList>
            <person name="Srivastava M."/>
            <person name="Simakov O."/>
            <person name="Chapman J."/>
            <person name="Fahey B."/>
            <person name="Gauthier M.E."/>
            <person name="Mitros T."/>
            <person name="Richards G.S."/>
            <person name="Conaco C."/>
            <person name="Dacre M."/>
            <person name="Hellsten U."/>
            <person name="Larroux C."/>
            <person name="Putnam N.H."/>
            <person name="Stanke M."/>
            <person name="Adamska M."/>
            <person name="Darling A."/>
            <person name="Degnan S.M."/>
            <person name="Oakley T.H."/>
            <person name="Plachetzki D.C."/>
            <person name="Zhai Y."/>
            <person name="Adamski M."/>
            <person name="Calcino A."/>
            <person name="Cummins S.F."/>
            <person name="Goodstein D.M."/>
            <person name="Harris C."/>
            <person name="Jackson D.J."/>
            <person name="Leys S.P."/>
            <person name="Shu S."/>
            <person name="Woodcroft B.J."/>
            <person name="Vervoort M."/>
            <person name="Kosik K.S."/>
            <person name="Manning G."/>
            <person name="Degnan B.M."/>
            <person name="Rokhsar D.S."/>
        </authorList>
    </citation>
    <scope>NUCLEOTIDE SEQUENCE [LARGE SCALE GENOMIC DNA]</scope>
</reference>
<evidence type="ECO:0000256" key="8">
    <source>
        <dbReference type="ARBA" id="ARBA00030331"/>
    </source>
</evidence>
<dbReference type="FunFam" id="2.170.220.10:FF:000001">
    <property type="entry name" value="methionine--tRNA ligase, mitochondrial"/>
    <property type="match status" value="1"/>
</dbReference>
<dbReference type="EC" id="6.1.1.10" evidence="1"/>
<evidence type="ECO:0000256" key="10">
    <source>
        <dbReference type="RuleBase" id="RU363039"/>
    </source>
</evidence>
<evidence type="ECO:0000256" key="4">
    <source>
        <dbReference type="ARBA" id="ARBA00022840"/>
    </source>
</evidence>
<keyword evidence="2 10" id="KW-0436">Ligase</keyword>
<dbReference type="GO" id="GO:0006431">
    <property type="term" value="P:methionyl-tRNA aminoacylation"/>
    <property type="evidence" value="ECO:0007669"/>
    <property type="project" value="InterPro"/>
</dbReference>
<dbReference type="SUPFAM" id="SSF52374">
    <property type="entry name" value="Nucleotidylyl transferase"/>
    <property type="match status" value="1"/>
</dbReference>
<gene>
    <name evidence="13" type="primary">100638267</name>
</gene>
<evidence type="ECO:0000256" key="5">
    <source>
        <dbReference type="ARBA" id="ARBA00022917"/>
    </source>
</evidence>
<dbReference type="Pfam" id="PF09334">
    <property type="entry name" value="tRNA-synt_1g"/>
    <property type="match status" value="1"/>
</dbReference>
<organism evidence="13 14">
    <name type="scientific">Amphimedon queenslandica</name>
    <name type="common">Sponge</name>
    <dbReference type="NCBI Taxonomy" id="400682"/>
    <lineage>
        <taxon>Eukaryota</taxon>
        <taxon>Metazoa</taxon>
        <taxon>Porifera</taxon>
        <taxon>Demospongiae</taxon>
        <taxon>Heteroscleromorpha</taxon>
        <taxon>Haplosclerida</taxon>
        <taxon>Niphatidae</taxon>
        <taxon>Amphimedon</taxon>
    </lineage>
</organism>
<dbReference type="Gene3D" id="3.40.50.620">
    <property type="entry name" value="HUPs"/>
    <property type="match status" value="1"/>
</dbReference>
<evidence type="ECO:0000256" key="9">
    <source>
        <dbReference type="ARBA" id="ARBA00047364"/>
    </source>
</evidence>
<dbReference type="KEGG" id="aqu:100638267"/>
<evidence type="ECO:0000313" key="13">
    <source>
        <dbReference type="EnsemblMetazoa" id="XP_019855019.1"/>
    </source>
</evidence>
<dbReference type="GO" id="GO:0005524">
    <property type="term" value="F:ATP binding"/>
    <property type="evidence" value="ECO:0007669"/>
    <property type="project" value="UniProtKB-KW"/>
</dbReference>
<evidence type="ECO:0000256" key="3">
    <source>
        <dbReference type="ARBA" id="ARBA00022741"/>
    </source>
</evidence>
<dbReference type="SUPFAM" id="SSF47323">
    <property type="entry name" value="Anticodon-binding domain of a subclass of class I aminoacyl-tRNA synthetases"/>
    <property type="match status" value="1"/>
</dbReference>
<dbReference type="CDD" id="cd00814">
    <property type="entry name" value="MetRS_core"/>
    <property type="match status" value="1"/>
</dbReference>
<comment type="catalytic activity">
    <reaction evidence="9">
        <text>tRNA(Met) + L-methionine + ATP = L-methionyl-tRNA(Met) + AMP + diphosphate</text>
        <dbReference type="Rhea" id="RHEA:13481"/>
        <dbReference type="Rhea" id="RHEA-COMP:9667"/>
        <dbReference type="Rhea" id="RHEA-COMP:9698"/>
        <dbReference type="ChEBI" id="CHEBI:30616"/>
        <dbReference type="ChEBI" id="CHEBI:33019"/>
        <dbReference type="ChEBI" id="CHEBI:57844"/>
        <dbReference type="ChEBI" id="CHEBI:78442"/>
        <dbReference type="ChEBI" id="CHEBI:78530"/>
        <dbReference type="ChEBI" id="CHEBI:456215"/>
        <dbReference type="EC" id="6.1.1.10"/>
    </reaction>
</comment>
<evidence type="ECO:0000256" key="2">
    <source>
        <dbReference type="ARBA" id="ARBA00022598"/>
    </source>
</evidence>
<protein>
    <recommendedName>
        <fullName evidence="7">Methionine--tRNA ligase, mitochondrial</fullName>
        <ecNumber evidence="1">6.1.1.10</ecNumber>
    </recommendedName>
    <alternativeName>
        <fullName evidence="8">Mitochondrial methionyl-tRNA synthetase</fullName>
    </alternativeName>
</protein>
<dbReference type="NCBIfam" id="TIGR00398">
    <property type="entry name" value="metG"/>
    <property type="match status" value="1"/>
</dbReference>
<dbReference type="PANTHER" id="PTHR43326">
    <property type="entry name" value="METHIONYL-TRNA SYNTHETASE"/>
    <property type="match status" value="1"/>
</dbReference>
<reference evidence="13" key="2">
    <citation type="submission" date="2024-06" db="UniProtKB">
        <authorList>
            <consortium name="EnsemblMetazoa"/>
        </authorList>
    </citation>
    <scope>IDENTIFICATION</scope>
</reference>
<evidence type="ECO:0000256" key="6">
    <source>
        <dbReference type="ARBA" id="ARBA00023146"/>
    </source>
</evidence>